<name>A0A8B8QCZ2_9MYRT</name>
<evidence type="ECO:0000256" key="3">
    <source>
        <dbReference type="ARBA" id="ARBA00022824"/>
    </source>
</evidence>
<evidence type="ECO:0000313" key="9">
    <source>
        <dbReference type="RefSeq" id="XP_030544035.1"/>
    </source>
</evidence>
<organism evidence="8 10">
    <name type="scientific">Rhodamnia argentea</name>
    <dbReference type="NCBI Taxonomy" id="178133"/>
    <lineage>
        <taxon>Eukaryota</taxon>
        <taxon>Viridiplantae</taxon>
        <taxon>Streptophyta</taxon>
        <taxon>Embryophyta</taxon>
        <taxon>Tracheophyta</taxon>
        <taxon>Spermatophyta</taxon>
        <taxon>Magnoliopsida</taxon>
        <taxon>eudicotyledons</taxon>
        <taxon>Gunneridae</taxon>
        <taxon>Pentapetalae</taxon>
        <taxon>rosids</taxon>
        <taxon>malvids</taxon>
        <taxon>Myrtales</taxon>
        <taxon>Myrtaceae</taxon>
        <taxon>Myrtoideae</taxon>
        <taxon>Myrteae</taxon>
        <taxon>Australasian group</taxon>
        <taxon>Rhodamnia</taxon>
    </lineage>
</organism>
<dbReference type="Pfam" id="PF02453">
    <property type="entry name" value="Reticulon"/>
    <property type="match status" value="1"/>
</dbReference>
<accession>A0A8B8QCZ2</accession>
<dbReference type="Proteomes" id="UP000827889">
    <property type="component" value="Chromosome 5"/>
</dbReference>
<evidence type="ECO:0000259" key="7">
    <source>
        <dbReference type="PROSITE" id="PS50845"/>
    </source>
</evidence>
<keyword evidence="4 6" id="KW-1133">Transmembrane helix</keyword>
<protein>
    <recommendedName>
        <fullName evidence="6">Reticulon-like protein</fullName>
    </recommendedName>
</protein>
<keyword evidence="5 6" id="KW-0472">Membrane</keyword>
<evidence type="ECO:0000256" key="6">
    <source>
        <dbReference type="RuleBase" id="RU363132"/>
    </source>
</evidence>
<evidence type="ECO:0000256" key="4">
    <source>
        <dbReference type="ARBA" id="ARBA00022989"/>
    </source>
</evidence>
<feature type="transmembrane region" description="Helical" evidence="6">
    <location>
        <begin position="135"/>
        <end position="163"/>
    </location>
</feature>
<proteinExistence type="predicted"/>
<dbReference type="KEGG" id="rarg:115750673"/>
<dbReference type="GO" id="GO:0009617">
    <property type="term" value="P:response to bacterium"/>
    <property type="evidence" value="ECO:0007669"/>
    <property type="project" value="InterPro"/>
</dbReference>
<dbReference type="PANTHER" id="PTHR10994">
    <property type="entry name" value="RETICULON"/>
    <property type="match status" value="1"/>
</dbReference>
<evidence type="ECO:0000256" key="5">
    <source>
        <dbReference type="ARBA" id="ARBA00023136"/>
    </source>
</evidence>
<dbReference type="GO" id="GO:0005789">
    <property type="term" value="C:endoplasmic reticulum membrane"/>
    <property type="evidence" value="ECO:0007669"/>
    <property type="project" value="UniProtKB-SubCell"/>
</dbReference>
<keyword evidence="3 6" id="KW-0256">Endoplasmic reticulum</keyword>
<keyword evidence="8" id="KW-1185">Reference proteome</keyword>
<dbReference type="AlphaFoldDB" id="A0A8B8QCZ2"/>
<dbReference type="GeneID" id="115750673"/>
<sequence>MGDSHQPRRLSVHQALGGGCVADLLLWKKWTRGVTFLVSATALWFIFERAGYNVLSFVATVLLLLVAILFLWAKSASLLNRALPPLPDLKISEQAVVKIANVMREWVNYTLSIAYDLTVGRNLKLFLQVALGLWLISYIGSLFNFVTLVYIGVILSLTVPLLYDKYQEIIDEKLHIAHKAIQALSLRIDKVLSKIPLASNKEKKIQ</sequence>
<dbReference type="OrthoDB" id="567788at2759"/>
<dbReference type="RefSeq" id="XP_030544038.1">
    <property type="nucleotide sequence ID" value="XM_030688178.1"/>
</dbReference>
<feature type="transmembrane region" description="Helical" evidence="6">
    <location>
        <begin position="30"/>
        <end position="47"/>
    </location>
</feature>
<keyword evidence="2 6" id="KW-0812">Transmembrane</keyword>
<feature type="transmembrane region" description="Helical" evidence="6">
    <location>
        <begin position="54"/>
        <end position="73"/>
    </location>
</feature>
<evidence type="ECO:0000313" key="8">
    <source>
        <dbReference type="Proteomes" id="UP000827889"/>
    </source>
</evidence>
<feature type="domain" description="Reticulon" evidence="7">
    <location>
        <begin position="21"/>
        <end position="206"/>
    </location>
</feature>
<dbReference type="PROSITE" id="PS50845">
    <property type="entry name" value="RETICULON"/>
    <property type="match status" value="1"/>
</dbReference>
<dbReference type="InterPro" id="IPR003388">
    <property type="entry name" value="Reticulon"/>
</dbReference>
<dbReference type="RefSeq" id="XP_030544035.1">
    <property type="nucleotide sequence ID" value="XM_030688175.1"/>
</dbReference>
<gene>
    <name evidence="9 10 11" type="primary">LOC115750673</name>
</gene>
<comment type="subcellular location">
    <subcellularLocation>
        <location evidence="1 6">Endoplasmic reticulum membrane</location>
        <topology evidence="1 6">Multi-pass membrane protein</topology>
    </subcellularLocation>
</comment>
<evidence type="ECO:0000313" key="11">
    <source>
        <dbReference type="RefSeq" id="XP_030544038.1"/>
    </source>
</evidence>
<dbReference type="RefSeq" id="XP_030544037.1">
    <property type="nucleotide sequence ID" value="XM_030688177.1"/>
</dbReference>
<evidence type="ECO:0000313" key="10">
    <source>
        <dbReference type="RefSeq" id="XP_030544037.1"/>
    </source>
</evidence>
<evidence type="ECO:0000256" key="2">
    <source>
        <dbReference type="ARBA" id="ARBA00022692"/>
    </source>
</evidence>
<dbReference type="PANTHER" id="PTHR10994:SF154">
    <property type="entry name" value="RETICULON-LIKE PROTEIN B11"/>
    <property type="match status" value="1"/>
</dbReference>
<reference evidence="9 10" key="1">
    <citation type="submission" date="2025-04" db="UniProtKB">
        <authorList>
            <consortium name="RefSeq"/>
        </authorList>
    </citation>
    <scope>IDENTIFICATION</scope>
</reference>
<dbReference type="InterPro" id="IPR045064">
    <property type="entry name" value="Reticulon-like"/>
</dbReference>
<evidence type="ECO:0000256" key="1">
    <source>
        <dbReference type="ARBA" id="ARBA00004477"/>
    </source>
</evidence>